<evidence type="ECO:0000313" key="2">
    <source>
        <dbReference type="Proteomes" id="UP000031668"/>
    </source>
</evidence>
<name>A0A0C2IEE1_THEKT</name>
<evidence type="ECO:0000313" key="1">
    <source>
        <dbReference type="EMBL" id="KII63613.1"/>
    </source>
</evidence>
<dbReference type="Gene3D" id="3.30.2450.30">
    <property type="match status" value="1"/>
</dbReference>
<sequence length="219" mass="26053">MTENFYDDQNDNIRKLPAFNILVEESIHLPGKNHYCVTLENHNGCMVFVIGELTESNTNKQIIFPVNVHKNLLDIIHHFLSIRMETKDTIENKYVDKRYNRIIYTEDDSYYFYLHIEDENYYVTIIQMRYWRIVLITLDFSSLEAVEEAIKMFENNYDFFFHENDCGEYRPNLEIRFESTSEYSIGQSIFKTGDHGLGRNVYVENDLSQSAFIDSDLEN</sequence>
<gene>
    <name evidence="1" type="ORF">RF11_08080</name>
</gene>
<reference evidence="1 2" key="1">
    <citation type="journal article" date="2014" name="Genome Biol. Evol.">
        <title>The genome of the myxosporean Thelohanellus kitauei shows adaptations to nutrient acquisition within its fish host.</title>
        <authorList>
            <person name="Yang Y."/>
            <person name="Xiong J."/>
            <person name="Zhou Z."/>
            <person name="Huo F."/>
            <person name="Miao W."/>
            <person name="Ran C."/>
            <person name="Liu Y."/>
            <person name="Zhang J."/>
            <person name="Feng J."/>
            <person name="Wang M."/>
            <person name="Wang M."/>
            <person name="Wang L."/>
            <person name="Yao B."/>
        </authorList>
    </citation>
    <scope>NUCLEOTIDE SEQUENCE [LARGE SCALE GENOMIC DNA]</scope>
    <source>
        <strain evidence="1">Wuqing</strain>
    </source>
</reference>
<dbReference type="Proteomes" id="UP000031668">
    <property type="component" value="Unassembled WGS sequence"/>
</dbReference>
<dbReference type="EMBL" id="JWZT01004641">
    <property type="protein sequence ID" value="KII63613.1"/>
    <property type="molecule type" value="Genomic_DNA"/>
</dbReference>
<accession>A0A0C2IEE1</accession>
<organism evidence="1 2">
    <name type="scientific">Thelohanellus kitauei</name>
    <name type="common">Myxosporean</name>
    <dbReference type="NCBI Taxonomy" id="669202"/>
    <lineage>
        <taxon>Eukaryota</taxon>
        <taxon>Metazoa</taxon>
        <taxon>Cnidaria</taxon>
        <taxon>Myxozoa</taxon>
        <taxon>Myxosporea</taxon>
        <taxon>Bivalvulida</taxon>
        <taxon>Platysporina</taxon>
        <taxon>Myxobolidae</taxon>
        <taxon>Thelohanellus</taxon>
    </lineage>
</organism>
<protein>
    <submittedName>
        <fullName evidence="1">Uncharacterized protein</fullName>
    </submittedName>
</protein>
<keyword evidence="2" id="KW-1185">Reference proteome</keyword>
<comment type="caution">
    <text evidence="1">The sequence shown here is derived from an EMBL/GenBank/DDBJ whole genome shotgun (WGS) entry which is preliminary data.</text>
</comment>
<proteinExistence type="predicted"/>
<dbReference type="AlphaFoldDB" id="A0A0C2IEE1"/>